<sequence>MEHMMEYYRMNSPYATIVDCPEFHPAMAAEKIDRALRAGDKEAVVKVLTSISNNQRQQKS</sequence>
<proteinExistence type="predicted"/>
<gene>
    <name evidence="1" type="ORF">TELCIR_12835</name>
</gene>
<reference evidence="1 2" key="1">
    <citation type="submission" date="2015-09" db="EMBL/GenBank/DDBJ databases">
        <title>Draft genome of the parasitic nematode Teladorsagia circumcincta isolate WARC Sus (inbred).</title>
        <authorList>
            <person name="Mitreva M."/>
        </authorList>
    </citation>
    <scope>NUCLEOTIDE SEQUENCE [LARGE SCALE GENOMIC DNA]</scope>
    <source>
        <strain evidence="1 2">S</strain>
    </source>
</reference>
<organism evidence="1 2">
    <name type="scientific">Teladorsagia circumcincta</name>
    <name type="common">Brown stomach worm</name>
    <name type="synonym">Ostertagia circumcincta</name>
    <dbReference type="NCBI Taxonomy" id="45464"/>
    <lineage>
        <taxon>Eukaryota</taxon>
        <taxon>Metazoa</taxon>
        <taxon>Ecdysozoa</taxon>
        <taxon>Nematoda</taxon>
        <taxon>Chromadorea</taxon>
        <taxon>Rhabditida</taxon>
        <taxon>Rhabditina</taxon>
        <taxon>Rhabditomorpha</taxon>
        <taxon>Strongyloidea</taxon>
        <taxon>Trichostrongylidae</taxon>
        <taxon>Teladorsagia</taxon>
    </lineage>
</organism>
<protein>
    <submittedName>
        <fullName evidence="1">Uncharacterized protein</fullName>
    </submittedName>
</protein>
<dbReference type="GO" id="GO:0005509">
    <property type="term" value="F:calcium ion binding"/>
    <property type="evidence" value="ECO:0007669"/>
    <property type="project" value="InterPro"/>
</dbReference>
<dbReference type="Proteomes" id="UP000230423">
    <property type="component" value="Unassembled WGS sequence"/>
</dbReference>
<accession>A0A2G9U5D0</accession>
<dbReference type="SUPFAM" id="SSF47874">
    <property type="entry name" value="Annexin"/>
    <property type="match status" value="1"/>
</dbReference>
<dbReference type="EMBL" id="KZ348970">
    <property type="protein sequence ID" value="PIO65491.1"/>
    <property type="molecule type" value="Genomic_DNA"/>
</dbReference>
<name>A0A2G9U5D0_TELCI</name>
<dbReference type="GO" id="GO:0005544">
    <property type="term" value="F:calcium-dependent phospholipid binding"/>
    <property type="evidence" value="ECO:0007669"/>
    <property type="project" value="InterPro"/>
</dbReference>
<dbReference type="AlphaFoldDB" id="A0A2G9U5D0"/>
<evidence type="ECO:0000313" key="1">
    <source>
        <dbReference type="EMBL" id="PIO65491.1"/>
    </source>
</evidence>
<keyword evidence="2" id="KW-1185">Reference proteome</keyword>
<dbReference type="InterPro" id="IPR037104">
    <property type="entry name" value="Annexin_sf"/>
</dbReference>
<dbReference type="OrthoDB" id="37886at2759"/>
<evidence type="ECO:0000313" key="2">
    <source>
        <dbReference type="Proteomes" id="UP000230423"/>
    </source>
</evidence>